<dbReference type="InterPro" id="IPR050491">
    <property type="entry name" value="AmpC-like"/>
</dbReference>
<dbReference type="AlphaFoldDB" id="A0A6I4NV03"/>
<keyword evidence="3" id="KW-0378">Hydrolase</keyword>
<dbReference type="GO" id="GO:0016787">
    <property type="term" value="F:hydrolase activity"/>
    <property type="evidence" value="ECO:0007669"/>
    <property type="project" value="UniProtKB-KW"/>
</dbReference>
<evidence type="ECO:0000259" key="2">
    <source>
        <dbReference type="Pfam" id="PF00144"/>
    </source>
</evidence>
<organism evidence="3 4">
    <name type="scientific">Agromyces seonyuensis</name>
    <dbReference type="NCBI Taxonomy" id="2662446"/>
    <lineage>
        <taxon>Bacteria</taxon>
        <taxon>Bacillati</taxon>
        <taxon>Actinomycetota</taxon>
        <taxon>Actinomycetes</taxon>
        <taxon>Micrococcales</taxon>
        <taxon>Microbacteriaceae</taxon>
        <taxon>Agromyces</taxon>
    </lineage>
</organism>
<evidence type="ECO:0000313" key="4">
    <source>
        <dbReference type="Proteomes" id="UP000438182"/>
    </source>
</evidence>
<protein>
    <submittedName>
        <fullName evidence="3">Serine hydrolase</fullName>
    </submittedName>
</protein>
<keyword evidence="1" id="KW-1133">Transmembrane helix</keyword>
<dbReference type="Gene3D" id="3.40.710.10">
    <property type="entry name" value="DD-peptidase/beta-lactamase superfamily"/>
    <property type="match status" value="1"/>
</dbReference>
<dbReference type="Pfam" id="PF00144">
    <property type="entry name" value="Beta-lactamase"/>
    <property type="match status" value="1"/>
</dbReference>
<dbReference type="InterPro" id="IPR012338">
    <property type="entry name" value="Beta-lactam/transpept-like"/>
</dbReference>
<dbReference type="Proteomes" id="UP000438182">
    <property type="component" value="Unassembled WGS sequence"/>
</dbReference>
<dbReference type="RefSeq" id="WP_160423549.1">
    <property type="nucleotide sequence ID" value="NZ_WSTA01000021.1"/>
</dbReference>
<evidence type="ECO:0000313" key="3">
    <source>
        <dbReference type="EMBL" id="MWB98208.1"/>
    </source>
</evidence>
<dbReference type="InterPro" id="IPR001466">
    <property type="entry name" value="Beta-lactam-related"/>
</dbReference>
<keyword evidence="1" id="KW-0812">Transmembrane</keyword>
<evidence type="ECO:0000256" key="1">
    <source>
        <dbReference type="SAM" id="Phobius"/>
    </source>
</evidence>
<dbReference type="PANTHER" id="PTHR46825:SF7">
    <property type="entry name" value="D-ALANYL-D-ALANINE CARBOXYPEPTIDASE"/>
    <property type="match status" value="1"/>
</dbReference>
<keyword evidence="1" id="KW-0472">Membrane</keyword>
<gene>
    <name evidence="3" type="ORF">GB864_06555</name>
</gene>
<feature type="transmembrane region" description="Helical" evidence="1">
    <location>
        <begin position="12"/>
        <end position="34"/>
    </location>
</feature>
<dbReference type="PROSITE" id="PS51257">
    <property type="entry name" value="PROKAR_LIPOPROTEIN"/>
    <property type="match status" value="1"/>
</dbReference>
<sequence>MADRLGGGARAGGGFVVLVAALISLVLVGCTFGPPPKDVDARYDQVQGRFAGDLPDQLQGLLDAGVRLSGSSGGIAGVWVPWAGEWKSASGTVSFDEGAAPVTPDMGFRATTATGLITCTMLMKAVDDDILALDEPVAEVVSGLPNVGDITLGQLCQGTSGLQDYYADLKGNFLGNPERRWSNVELVSDALASSRTGEPGARWSYSRAAILLVALALQESTGKSWSTLADEWVFEPLELEATRLPGDDELEPAGVLGGYATPGGDCAVVTDLRSQSPTIGGAASGAITDLDDLRVMTQVFAQSSLLSDESAAAQWATTVSMGDVGWQQYAIGAETYGPLRGTTGEQLGTLTAAYSDPESGLTVVVTLNNATSGPKFVRELAFALVSLASKAAPAEGRTAPAVGLPFALDQTKAHLNSYAKCPLPEPAG</sequence>
<comment type="caution">
    <text evidence="3">The sequence shown here is derived from an EMBL/GenBank/DDBJ whole genome shotgun (WGS) entry which is preliminary data.</text>
</comment>
<proteinExistence type="predicted"/>
<accession>A0A6I4NV03</accession>
<dbReference type="EMBL" id="WSTA01000021">
    <property type="protein sequence ID" value="MWB98208.1"/>
    <property type="molecule type" value="Genomic_DNA"/>
</dbReference>
<reference evidence="3 4" key="1">
    <citation type="submission" date="2019-12" db="EMBL/GenBank/DDBJ databases">
        <authorList>
            <person name="Kim Y.S."/>
        </authorList>
    </citation>
    <scope>NUCLEOTIDE SEQUENCE [LARGE SCALE GENOMIC DNA]</scope>
    <source>
        <strain evidence="3 4">MMS17-SY077</strain>
    </source>
</reference>
<name>A0A6I4NV03_9MICO</name>
<dbReference type="PANTHER" id="PTHR46825">
    <property type="entry name" value="D-ALANYL-D-ALANINE-CARBOXYPEPTIDASE/ENDOPEPTIDASE AMPH"/>
    <property type="match status" value="1"/>
</dbReference>
<feature type="domain" description="Beta-lactamase-related" evidence="2">
    <location>
        <begin position="92"/>
        <end position="379"/>
    </location>
</feature>
<keyword evidence="4" id="KW-1185">Reference proteome</keyword>
<dbReference type="SUPFAM" id="SSF56601">
    <property type="entry name" value="beta-lactamase/transpeptidase-like"/>
    <property type="match status" value="1"/>
</dbReference>